<gene>
    <name evidence="3" type="ordered locus">Desac_0387</name>
</gene>
<dbReference type="STRING" id="880072.Desac_0387"/>
<dbReference type="GO" id="GO:0016783">
    <property type="term" value="F:sulfurtransferase activity"/>
    <property type="evidence" value="ECO:0007669"/>
    <property type="project" value="InterPro"/>
</dbReference>
<dbReference type="Pfam" id="PF06508">
    <property type="entry name" value="QueC"/>
    <property type="match status" value="1"/>
</dbReference>
<evidence type="ECO:0000313" key="4">
    <source>
        <dbReference type="Proteomes" id="UP000000483"/>
    </source>
</evidence>
<evidence type="ECO:0008006" key="5">
    <source>
        <dbReference type="Google" id="ProtNLM"/>
    </source>
</evidence>
<evidence type="ECO:0000256" key="1">
    <source>
        <dbReference type="ARBA" id="ARBA00022785"/>
    </source>
</evidence>
<dbReference type="GO" id="GO:0008616">
    <property type="term" value="P:tRNA queuosine(34) biosynthetic process"/>
    <property type="evidence" value="ECO:0007669"/>
    <property type="project" value="UniProtKB-KW"/>
</dbReference>
<dbReference type="PIRSF" id="PIRSF006661">
    <property type="entry name" value="PP-lp_UCP006661"/>
    <property type="match status" value="1"/>
</dbReference>
<accession>F2NET7</accession>
<evidence type="ECO:0000313" key="3">
    <source>
        <dbReference type="EMBL" id="AEB08277.1"/>
    </source>
</evidence>
<dbReference type="InterPro" id="IPR052188">
    <property type="entry name" value="Ni-pincer_cofactor_biosynth"/>
</dbReference>
<dbReference type="HOGENOM" id="CLU_061181_2_0_7"/>
<dbReference type="eggNOG" id="COG1606">
    <property type="taxonomic scope" value="Bacteria"/>
</dbReference>
<name>F2NET7_DESAR</name>
<keyword evidence="1" id="KW-0671">Queuosine biosynthesis</keyword>
<keyword evidence="4" id="KW-1185">Reference proteome</keyword>
<dbReference type="Gene3D" id="3.40.50.620">
    <property type="entry name" value="HUPs"/>
    <property type="match status" value="1"/>
</dbReference>
<dbReference type="NCBIfam" id="TIGR00268">
    <property type="entry name" value="ATP-dependent sacrificial sulfur transferase LarE"/>
    <property type="match status" value="1"/>
</dbReference>
<dbReference type="InterPro" id="IPR014729">
    <property type="entry name" value="Rossmann-like_a/b/a_fold"/>
</dbReference>
<dbReference type="InterPro" id="IPR018317">
    <property type="entry name" value="QueC"/>
</dbReference>
<dbReference type="SUPFAM" id="SSF52402">
    <property type="entry name" value="Adenine nucleotide alpha hydrolases-like"/>
    <property type="match status" value="1"/>
</dbReference>
<dbReference type="PANTHER" id="PTHR43169:SF2">
    <property type="entry name" value="NAD_GMP SYNTHASE DOMAIN-CONTAINING PROTEIN"/>
    <property type="match status" value="1"/>
</dbReference>
<feature type="active site" description="Nucleophile and sulfur donor" evidence="2">
    <location>
        <position position="166"/>
    </location>
</feature>
<dbReference type="KEGG" id="dao:Desac_0387"/>
<reference evidence="4" key="2">
    <citation type="submission" date="2011-03" db="EMBL/GenBank/DDBJ databases">
        <title>The complete genome of Desulfobacca acetoxidans DSM 11109.</title>
        <authorList>
            <consortium name="US DOE Joint Genome Institute (JGI-PGF)"/>
            <person name="Lucas S."/>
            <person name="Copeland A."/>
            <person name="Lapidus A."/>
            <person name="Bruce D."/>
            <person name="Goodwin L."/>
            <person name="Pitluck S."/>
            <person name="Peters L."/>
            <person name="Kyrpides N."/>
            <person name="Mavromatis K."/>
            <person name="Ivanova N."/>
            <person name="Ovchinnikova G."/>
            <person name="Teshima H."/>
            <person name="Detter J.C."/>
            <person name="Han C."/>
            <person name="Land M."/>
            <person name="Hauser L."/>
            <person name="Markowitz V."/>
            <person name="Cheng J.-F."/>
            <person name="Hugenholtz P."/>
            <person name="Woyke T."/>
            <person name="Wu D."/>
            <person name="Spring S."/>
            <person name="Schueler E."/>
            <person name="Brambilla E."/>
            <person name="Klenk H.-P."/>
            <person name="Eisen J.A."/>
        </authorList>
    </citation>
    <scope>NUCLEOTIDE SEQUENCE [LARGE SCALE GENOMIC DNA]</scope>
    <source>
        <strain evidence="4">ATCC 700848 / DSM 11109 / ASRB2</strain>
    </source>
</reference>
<dbReference type="CDD" id="cd01990">
    <property type="entry name" value="LarE-like"/>
    <property type="match status" value="1"/>
</dbReference>
<evidence type="ECO:0000256" key="2">
    <source>
        <dbReference type="PIRSR" id="PIRSR006661-1"/>
    </source>
</evidence>
<dbReference type="RefSeq" id="WP_013705390.1">
    <property type="nucleotide sequence ID" value="NC_015388.1"/>
</dbReference>
<dbReference type="AlphaFoldDB" id="F2NET7"/>
<protein>
    <recommendedName>
        <fullName evidence="5">ATP-dependent sacrificial sulfur transferase LarE</fullName>
    </recommendedName>
</protein>
<reference evidence="3 4" key="1">
    <citation type="journal article" date="2011" name="Stand. Genomic Sci.">
        <title>Complete genome sequence of the acetate-degrading sulfate reducer Desulfobacca acetoxidans type strain (ASRB2).</title>
        <authorList>
            <person name="Goker M."/>
            <person name="Teshima H."/>
            <person name="Lapidus A."/>
            <person name="Nolan M."/>
            <person name="Lucas S."/>
            <person name="Hammon N."/>
            <person name="Deshpande S."/>
            <person name="Cheng J.F."/>
            <person name="Tapia R."/>
            <person name="Han C."/>
            <person name="Goodwin L."/>
            <person name="Pitluck S."/>
            <person name="Huntemann M."/>
            <person name="Liolios K."/>
            <person name="Ivanova N."/>
            <person name="Pagani I."/>
            <person name="Mavromatis K."/>
            <person name="Ovchinikova G."/>
            <person name="Pati A."/>
            <person name="Chen A."/>
            <person name="Palaniappan K."/>
            <person name="Land M."/>
            <person name="Hauser L."/>
            <person name="Brambilla E.M."/>
            <person name="Rohde M."/>
            <person name="Spring S."/>
            <person name="Detter J.C."/>
            <person name="Woyke T."/>
            <person name="Bristow J."/>
            <person name="Eisen J.A."/>
            <person name="Markowitz V."/>
            <person name="Hugenholtz P."/>
            <person name="Kyrpides N.C."/>
            <person name="Klenk H.P."/>
        </authorList>
    </citation>
    <scope>NUCLEOTIDE SEQUENCE [LARGE SCALE GENOMIC DNA]</scope>
    <source>
        <strain evidence="4">ATCC 700848 / DSM 11109 / ASRB2</strain>
    </source>
</reference>
<dbReference type="EMBL" id="CP002629">
    <property type="protein sequence ID" value="AEB08277.1"/>
    <property type="molecule type" value="Genomic_DNA"/>
</dbReference>
<sequence>MRALLRTWRRVLVLFSGGIDSTLLLKIVADLFGENSAALTFEGPHRPTGETLEARKITRLLGVRHLTEDFDPFGLPDFRENTPERCYACKCEMYRRGWEIASKFEAEVLLDGTNLDDLNDTRPGLKAAQEMGVRSPFLKIGWRKADIRELSRVWQLPGWDRPPQSCLATRFPAYTHLQSQDLQKVDQVETFLGDKGFGPVRCRVHGDLVRLELPLKQRFRLLEPETLTALNLMIREQGWRYATLDLRGYQTGSMNLKE</sequence>
<dbReference type="InterPro" id="IPR005232">
    <property type="entry name" value="LarE"/>
</dbReference>
<organism evidence="3 4">
    <name type="scientific">Desulfobacca acetoxidans (strain ATCC 700848 / DSM 11109 / ASRB2)</name>
    <dbReference type="NCBI Taxonomy" id="880072"/>
    <lineage>
        <taxon>Bacteria</taxon>
        <taxon>Pseudomonadati</taxon>
        <taxon>Thermodesulfobacteriota</taxon>
        <taxon>Desulfobaccia</taxon>
        <taxon>Desulfobaccales</taxon>
        <taxon>Desulfobaccaceae</taxon>
        <taxon>Desulfobacca</taxon>
    </lineage>
</organism>
<proteinExistence type="predicted"/>
<dbReference type="PANTHER" id="PTHR43169">
    <property type="entry name" value="EXSB FAMILY PROTEIN"/>
    <property type="match status" value="1"/>
</dbReference>
<dbReference type="Proteomes" id="UP000000483">
    <property type="component" value="Chromosome"/>
</dbReference>